<dbReference type="InParanoid" id="A0A2I4BRQ4"/>
<feature type="domain" description="Peptidase M60" evidence="3">
    <location>
        <begin position="553"/>
        <end position="848"/>
    </location>
</feature>
<keyword evidence="2" id="KW-0732">Signal</keyword>
<dbReference type="FunFam" id="3.40.390.80:FF:000001">
    <property type="entry name" value="TRPM8 channel-associated factor 1"/>
    <property type="match status" value="1"/>
</dbReference>
<dbReference type="AlphaFoldDB" id="A0A2I4BRQ4"/>
<dbReference type="InterPro" id="IPR031161">
    <property type="entry name" value="Peptidase_M60_dom"/>
</dbReference>
<name>A0A2I4BRQ4_AUSLI</name>
<dbReference type="OrthoDB" id="10260387at2759"/>
<dbReference type="GeneID" id="106522115"/>
<evidence type="ECO:0000313" key="4">
    <source>
        <dbReference type="Proteomes" id="UP000192220"/>
    </source>
</evidence>
<sequence length="936" mass="105630">MLCYQLCCLFTLPLLMMSDQQTLSYKSLVKNLTDLDLQSSSVPCDLELTGENAFPVLMNSEGHVLMAASLYGQGRIVVLGHEQYLTLCPALVENALIWLGGGKSENLSVGVHEKLKAVSDNLNKSNFQVSLVEGFSENLGVNVFVSDAYEVGASAGDLVAFMKAGGGILIGGQAWNWTAQNPNENLILQFPGNKVSGVAGIYFSAQYAKGENLPISPEIPNSWKSLHNKMSIKKDLEFLLKRISEFDTQGSSIPSEALIHGPLAFPIGATYDGQVFLAGTYYGRGRVILTTHESFLEYEQLEPFWKNAFQWLDQGRKGVIGFGECTKMLPDFEFRSEKTTFKQDLSVYVCTIWNEEDPEKIQNFVAEGGGLVVVGQAWSWANTNPTQNPLQDLPGNKILNKMGLSVLKSIARRGIYPTPDPSQANQFHISHLLHRLASHAIDGTELTKQDEENFEQMRTKFSLFLSMKAYDSSFYTQTLSKVTDIIRICKPMVSKENPLKSPKDLVLINLAADLYEYSLNREAVLSYVIQNVTKLPVVNNQTVKINVKTEENEEWVSTGLYLSPGMETWITLPLKFVNEQWKIQIGSQKDHLYDKDEYYRAPIVIKTFPVTSERMQVWNMWGGLIYLLAPPNIIANEEEIVVEVAVSAPYYKTGVTKAEDWSLIREAPAPWAEFEFDNIILTLPSNNIRNLDFPLEMEKIWNDIMKGIADLSSIHFIRKERIVADVQLSRGWMHAGYPVMVHLSSAPRLSNVEYIRTTGLWGEIHELGHNQQRSRSEFSPHTTEATCNLWSLYVNEEVLGVDRAKANGVTPEFREGVIKDYIQGGRNFSDWYKWTALETYMQLQDKFGWDAFKQVIAVYHKMSNFPTDNTGKMNLYAETFSQAVNMDLTGFFKVWGWPIDATTEEKLSSLPPWSDHPMVQYDIPSDSYGLKNTNIL</sequence>
<proteinExistence type="inferred from homology"/>
<protein>
    <submittedName>
        <fullName evidence="5">TRPM8 channel-associated factor homolog</fullName>
    </submittedName>
</protein>
<dbReference type="Gene3D" id="1.10.390.30">
    <property type="entry name" value="Peptidase M60, enhancin-like domain 3"/>
    <property type="match status" value="1"/>
</dbReference>
<dbReference type="PROSITE" id="PS51723">
    <property type="entry name" value="PEPTIDASE_M60"/>
    <property type="match status" value="1"/>
</dbReference>
<gene>
    <name evidence="5" type="primary">LOC106522115</name>
</gene>
<dbReference type="InterPro" id="IPR035423">
    <property type="entry name" value="M60-like_N"/>
</dbReference>
<dbReference type="PANTHER" id="PTHR15730">
    <property type="entry name" value="EXPERIMENTAL AUTOIMMUNE PROSTATITIS ANTIGEN 2-RELATED"/>
    <property type="match status" value="1"/>
</dbReference>
<comment type="similarity">
    <text evidence="1">Belongs to the TCAF family.</text>
</comment>
<dbReference type="PANTHER" id="PTHR15730:SF5">
    <property type="entry name" value="SI:CH211-210B2.2-RELATED"/>
    <property type="match status" value="1"/>
</dbReference>
<dbReference type="Gene3D" id="3.40.390.80">
    <property type="entry name" value="Peptidase M60, enhancin-like domain 2"/>
    <property type="match status" value="1"/>
</dbReference>
<evidence type="ECO:0000256" key="1">
    <source>
        <dbReference type="ARBA" id="ARBA00009770"/>
    </source>
</evidence>
<evidence type="ECO:0000259" key="3">
    <source>
        <dbReference type="PROSITE" id="PS51723"/>
    </source>
</evidence>
<accession>A0A2I4BRQ4</accession>
<dbReference type="SUPFAM" id="SSF52317">
    <property type="entry name" value="Class I glutamine amidotransferase-like"/>
    <property type="match status" value="1"/>
</dbReference>
<dbReference type="RefSeq" id="XP_013870430.1">
    <property type="nucleotide sequence ID" value="XM_014014976.1"/>
</dbReference>
<dbReference type="InterPro" id="IPR029062">
    <property type="entry name" value="Class_I_gatase-like"/>
</dbReference>
<dbReference type="Proteomes" id="UP000192220">
    <property type="component" value="Unplaced"/>
</dbReference>
<dbReference type="KEGG" id="alim:106522115"/>
<dbReference type="Pfam" id="PF13402">
    <property type="entry name" value="Peptidase_M60"/>
    <property type="match status" value="1"/>
</dbReference>
<dbReference type="GO" id="GO:0005886">
    <property type="term" value="C:plasma membrane"/>
    <property type="evidence" value="ECO:0007669"/>
    <property type="project" value="TreeGrafter"/>
</dbReference>
<organism evidence="4 5">
    <name type="scientific">Austrofundulus limnaeus</name>
    <name type="common">Annual killifish</name>
    <dbReference type="NCBI Taxonomy" id="52670"/>
    <lineage>
        <taxon>Eukaryota</taxon>
        <taxon>Metazoa</taxon>
        <taxon>Chordata</taxon>
        <taxon>Craniata</taxon>
        <taxon>Vertebrata</taxon>
        <taxon>Euteleostomi</taxon>
        <taxon>Actinopterygii</taxon>
        <taxon>Neopterygii</taxon>
        <taxon>Teleostei</taxon>
        <taxon>Neoteleostei</taxon>
        <taxon>Acanthomorphata</taxon>
        <taxon>Ovalentaria</taxon>
        <taxon>Atherinomorphae</taxon>
        <taxon>Cyprinodontiformes</taxon>
        <taxon>Rivulidae</taxon>
        <taxon>Austrofundulus</taxon>
    </lineage>
</organism>
<dbReference type="GO" id="GO:0044325">
    <property type="term" value="F:transmembrane transporter binding"/>
    <property type="evidence" value="ECO:0007669"/>
    <property type="project" value="TreeGrafter"/>
</dbReference>
<dbReference type="InterPro" id="IPR051244">
    <property type="entry name" value="TCAF"/>
</dbReference>
<dbReference type="InterPro" id="IPR042279">
    <property type="entry name" value="Pep_M60_3"/>
</dbReference>
<dbReference type="Pfam" id="PF17291">
    <property type="entry name" value="M60-like_N"/>
    <property type="match status" value="1"/>
</dbReference>
<dbReference type="GO" id="GO:0090314">
    <property type="term" value="P:positive regulation of protein targeting to membrane"/>
    <property type="evidence" value="ECO:0007669"/>
    <property type="project" value="TreeGrafter"/>
</dbReference>
<feature type="signal peptide" evidence="2">
    <location>
        <begin position="1"/>
        <end position="24"/>
    </location>
</feature>
<reference evidence="5" key="1">
    <citation type="submission" date="2025-08" db="UniProtKB">
        <authorList>
            <consortium name="RefSeq"/>
        </authorList>
    </citation>
    <scope>IDENTIFICATION</scope>
    <source>
        <strain evidence="5">Quisiro</strain>
        <tissue evidence="5">Liver</tissue>
    </source>
</reference>
<keyword evidence="4" id="KW-1185">Reference proteome</keyword>
<dbReference type="SMART" id="SM01276">
    <property type="entry name" value="M60-like"/>
    <property type="match status" value="1"/>
</dbReference>
<evidence type="ECO:0000313" key="5">
    <source>
        <dbReference type="RefSeq" id="XP_013870430.1"/>
    </source>
</evidence>
<feature type="chain" id="PRO_5014186879" evidence="2">
    <location>
        <begin position="25"/>
        <end position="936"/>
    </location>
</feature>
<evidence type="ECO:0000256" key="2">
    <source>
        <dbReference type="SAM" id="SignalP"/>
    </source>
</evidence>